<dbReference type="STRING" id="767519.SAMN05216559_1093"/>
<proteinExistence type="inferred from homology"/>
<comment type="catalytic activity">
    <reaction evidence="2">
        <text>5-phospho-alpha-D-ribose 1-diphosphate + 4-hydroxybenzoate + H(+) = 4-(beta-D-ribofuranosyl)phenol 5'-phosphate + CO2 + diphosphate</text>
        <dbReference type="Rhea" id="RHEA:48556"/>
        <dbReference type="ChEBI" id="CHEBI:15378"/>
        <dbReference type="ChEBI" id="CHEBI:16526"/>
        <dbReference type="ChEBI" id="CHEBI:17879"/>
        <dbReference type="ChEBI" id="CHEBI:33019"/>
        <dbReference type="ChEBI" id="CHEBI:58017"/>
        <dbReference type="ChEBI" id="CHEBI:82767"/>
        <dbReference type="EC" id="2.4.2.54"/>
    </reaction>
</comment>
<dbReference type="InterPro" id="IPR014721">
    <property type="entry name" value="Ribsml_uS5_D2-typ_fold_subgr"/>
</dbReference>
<evidence type="ECO:0000259" key="4">
    <source>
        <dbReference type="Pfam" id="PF08544"/>
    </source>
</evidence>
<dbReference type="Pfam" id="PF08544">
    <property type="entry name" value="GHMP_kinases_C"/>
    <property type="match status" value="1"/>
</dbReference>
<evidence type="ECO:0000256" key="2">
    <source>
        <dbReference type="PIRNR" id="PIRNR004884"/>
    </source>
</evidence>
<dbReference type="SUPFAM" id="SSF54211">
    <property type="entry name" value="Ribosomal protein S5 domain 2-like"/>
    <property type="match status" value="1"/>
</dbReference>
<dbReference type="GO" id="GO:0005524">
    <property type="term" value="F:ATP binding"/>
    <property type="evidence" value="ECO:0007669"/>
    <property type="project" value="UniProtKB-UniRule"/>
</dbReference>
<dbReference type="InterPro" id="IPR020568">
    <property type="entry name" value="Ribosomal_Su5_D2-typ_SF"/>
</dbReference>
<comment type="function">
    <text evidence="2">Catalyzes the condensation of 4-aminobenzoate (pABA) with 5-phospho-alpha-D-ribose 1-diphosphate (PRPP) to produce beta-ribofuranosylaminobenzene 5'-phosphate (beta-RFA-P).</text>
</comment>
<name>A0A1I6KMU2_9EURY</name>
<dbReference type="EMBL" id="FOZK01000001">
    <property type="protein sequence ID" value="SFR92537.1"/>
    <property type="molecule type" value="Genomic_DNA"/>
</dbReference>
<dbReference type="PIRSF" id="PIRSF004884">
    <property type="entry name" value="Sugar_kin_arch"/>
    <property type="match status" value="1"/>
</dbReference>
<dbReference type="PANTHER" id="PTHR20861:SF6">
    <property type="entry name" value="BETA-RIBOFURANOSYLPHENOL 5'-PHOSPHATE SYNTHASE"/>
    <property type="match status" value="1"/>
</dbReference>
<keyword evidence="2" id="KW-0328">Glycosyltransferase</keyword>
<reference evidence="5 6" key="1">
    <citation type="submission" date="2016-10" db="EMBL/GenBank/DDBJ databases">
        <authorList>
            <person name="de Groot N.N."/>
        </authorList>
    </citation>
    <scope>NUCLEOTIDE SEQUENCE [LARGE SCALE GENOMIC DNA]</scope>
    <source>
        <strain evidence="5 6">CGMCC 1.10457</strain>
    </source>
</reference>
<dbReference type="Proteomes" id="UP000199062">
    <property type="component" value="Unassembled WGS sequence"/>
</dbReference>
<evidence type="ECO:0000313" key="5">
    <source>
        <dbReference type="EMBL" id="SFR92537.1"/>
    </source>
</evidence>
<dbReference type="AlphaFoldDB" id="A0A1I6KMU2"/>
<keyword evidence="6" id="KW-1185">Reference proteome</keyword>
<dbReference type="InterPro" id="IPR004422">
    <property type="entry name" value="RFAP_synthase"/>
</dbReference>
<dbReference type="Gene3D" id="3.30.230.10">
    <property type="match status" value="1"/>
</dbReference>
<feature type="domain" description="GHMP kinase N-terminal" evidence="3">
    <location>
        <begin position="57"/>
        <end position="128"/>
    </location>
</feature>
<dbReference type="Pfam" id="PF00288">
    <property type="entry name" value="GHMP_kinases_N"/>
    <property type="match status" value="1"/>
</dbReference>
<dbReference type="InterPro" id="IPR013750">
    <property type="entry name" value="GHMP_kinase_C_dom"/>
</dbReference>
<dbReference type="NCBIfam" id="TIGR00144">
    <property type="entry name" value="beta_RFAP_syn"/>
    <property type="match status" value="1"/>
</dbReference>
<organism evidence="5 6">
    <name type="scientific">Halomicrobium zhouii</name>
    <dbReference type="NCBI Taxonomy" id="767519"/>
    <lineage>
        <taxon>Archaea</taxon>
        <taxon>Methanobacteriati</taxon>
        <taxon>Methanobacteriota</taxon>
        <taxon>Stenosarchaea group</taxon>
        <taxon>Halobacteria</taxon>
        <taxon>Halobacteriales</taxon>
        <taxon>Haloarculaceae</taxon>
        <taxon>Halomicrobium</taxon>
    </lineage>
</organism>
<comment type="subunit">
    <text evidence="2">Homodimer.</text>
</comment>
<gene>
    <name evidence="5" type="ORF">SAMN05216559_1093</name>
</gene>
<evidence type="ECO:0000256" key="1">
    <source>
        <dbReference type="ARBA" id="ARBA00022679"/>
    </source>
</evidence>
<protein>
    <recommendedName>
        <fullName evidence="2">Beta-ribofuranosylaminobenzene 5'-phosphate synthase</fullName>
        <shortName evidence="2">Beta-RFA-P synthase</shortName>
        <ecNumber evidence="2">2.4.2.54</ecNumber>
    </recommendedName>
</protein>
<evidence type="ECO:0000313" key="6">
    <source>
        <dbReference type="Proteomes" id="UP000199062"/>
    </source>
</evidence>
<comment type="similarity">
    <text evidence="2">Belongs to the beta-RFA-P synthase family.</text>
</comment>
<dbReference type="UniPathway" id="UPA00065"/>
<dbReference type="InterPro" id="IPR006204">
    <property type="entry name" value="GHMP_kinase_N_dom"/>
</dbReference>
<keyword evidence="1 2" id="KW-0808">Transferase</keyword>
<feature type="domain" description="GHMP kinase C-terminal" evidence="4">
    <location>
        <begin position="214"/>
        <end position="293"/>
    </location>
</feature>
<dbReference type="RefSeq" id="WP_089814618.1">
    <property type="nucleotide sequence ID" value="NZ_FOZK01000001.1"/>
</dbReference>
<dbReference type="GO" id="GO:0043793">
    <property type="term" value="F:beta-ribofuranosylaminobenzene 5'-phosphate synthase activity"/>
    <property type="evidence" value="ECO:0007669"/>
    <property type="project" value="UniProtKB-EC"/>
</dbReference>
<dbReference type="EC" id="2.4.2.54" evidence="2"/>
<evidence type="ECO:0000259" key="3">
    <source>
        <dbReference type="Pfam" id="PF00288"/>
    </source>
</evidence>
<comment type="pathway">
    <text evidence="2">Cofactor biosynthesis; 5,6,7,8-tetrahydromethanopterin biosynthesis.</text>
</comment>
<sequence length="326" mass="34019">MVTVTTAARLHFGFQNLALANERLYGGVGVALDGPELAVSARPADEVRCDDPAAESYVRRVVATLDVEGAEVTVPQRFPRHVGFGSGTQLALASLVAVARAYDVDVDPRELAPDLGRGGRSGVGVATFESGGFVVDGGHPTERFTSRPPENGAWTVPPVVARHDVPGDWRFVLVVPDAASGASGADEDRRMRQSVERADPGIADDVAAVLTRELLPAAAEGDHRRFGRAAARLGRLNGAWYADEQGGVYRPPAGRIVERLTQSPAVAGAGQSSWGPAVWGLTTRGDVDAAETAAEMALSDLGVDGDVLTATPRNDGATVRDGPTLG</sequence>
<accession>A0A1I6KMU2</accession>
<dbReference type="OrthoDB" id="85156at2157"/>
<dbReference type="PANTHER" id="PTHR20861">
    <property type="entry name" value="HOMOSERINE/4-DIPHOSPHOCYTIDYL-2-C-METHYL-D-ERYTHRITOL KINASE"/>
    <property type="match status" value="1"/>
</dbReference>